<dbReference type="GO" id="GO:0009941">
    <property type="term" value="C:chloroplast envelope"/>
    <property type="evidence" value="ECO:0007669"/>
    <property type="project" value="TreeGrafter"/>
</dbReference>
<dbReference type="GO" id="GO:0004375">
    <property type="term" value="F:glycine dehydrogenase (decarboxylating) activity"/>
    <property type="evidence" value="ECO:0007669"/>
    <property type="project" value="InterPro"/>
</dbReference>
<protein>
    <recommendedName>
        <fullName evidence="3">Glycine cleavage system P-protein N-terminal domain-containing protein</fullName>
    </recommendedName>
</protein>
<reference evidence="4 5" key="1">
    <citation type="submission" date="2022-01" db="EMBL/GenBank/DDBJ databases">
        <authorList>
            <person name="Xiong W."/>
            <person name="Schranz E."/>
        </authorList>
    </citation>
    <scope>NUCLEOTIDE SEQUENCE [LARGE SCALE GENOMIC DNA]</scope>
</reference>
<dbReference type="AlphaFoldDB" id="A0AAU9MXG8"/>
<dbReference type="InterPro" id="IPR015421">
    <property type="entry name" value="PyrdxlP-dep_Trfase_major"/>
</dbReference>
<gene>
    <name evidence="4" type="ORF">LVIROSA_LOCUS18056</name>
</gene>
<dbReference type="GO" id="GO:0005739">
    <property type="term" value="C:mitochondrion"/>
    <property type="evidence" value="ECO:0007669"/>
    <property type="project" value="TreeGrafter"/>
</dbReference>
<proteinExistence type="predicted"/>
<dbReference type="Pfam" id="PF02347">
    <property type="entry name" value="GDC-P"/>
    <property type="match status" value="1"/>
</dbReference>
<evidence type="ECO:0000256" key="2">
    <source>
        <dbReference type="ARBA" id="ARBA00023002"/>
    </source>
</evidence>
<evidence type="ECO:0000256" key="1">
    <source>
        <dbReference type="ARBA" id="ARBA00022898"/>
    </source>
</evidence>
<evidence type="ECO:0000259" key="3">
    <source>
        <dbReference type="Pfam" id="PF02347"/>
    </source>
</evidence>
<dbReference type="SUPFAM" id="SSF53383">
    <property type="entry name" value="PLP-dependent transferases"/>
    <property type="match status" value="1"/>
</dbReference>
<name>A0AAU9MXG8_9ASTR</name>
<dbReference type="InterPro" id="IPR020581">
    <property type="entry name" value="GDC_P"/>
</dbReference>
<dbReference type="PANTHER" id="PTHR11773">
    <property type="entry name" value="GLYCINE DEHYDROGENASE, DECARBOXYLATING"/>
    <property type="match status" value="1"/>
</dbReference>
<dbReference type="Proteomes" id="UP001157418">
    <property type="component" value="Unassembled WGS sequence"/>
</dbReference>
<sequence length="183" mass="20959">MKFPKFDEGLTKSQMIAHMQELASKNKVCKSFNCMRYYNTSIPPVILRNIMENPGWYTQYTPYHAEIAQERLESLLNFQTMVTDLTGLPMSNASLLDEGTAVAEAMAMCNNIQKNKKKTFIIASNCHPQTTDICKTIADGFDLKVVTSDLKDFDYSSGEEDGSGWLLTLWRERERERGWAPYF</sequence>
<evidence type="ECO:0000313" key="4">
    <source>
        <dbReference type="EMBL" id="CAH1431337.1"/>
    </source>
</evidence>
<keyword evidence="1" id="KW-0663">Pyridoxal phosphate</keyword>
<dbReference type="GO" id="GO:0005960">
    <property type="term" value="C:glycine cleavage complex"/>
    <property type="evidence" value="ECO:0007669"/>
    <property type="project" value="TreeGrafter"/>
</dbReference>
<dbReference type="GO" id="GO:0019464">
    <property type="term" value="P:glycine decarboxylation via glycine cleavage system"/>
    <property type="evidence" value="ECO:0007669"/>
    <property type="project" value="TreeGrafter"/>
</dbReference>
<feature type="domain" description="Glycine cleavage system P-protein N-terminal" evidence="3">
    <location>
        <begin position="5"/>
        <end position="157"/>
    </location>
</feature>
<organism evidence="4 5">
    <name type="scientific">Lactuca virosa</name>
    <dbReference type="NCBI Taxonomy" id="75947"/>
    <lineage>
        <taxon>Eukaryota</taxon>
        <taxon>Viridiplantae</taxon>
        <taxon>Streptophyta</taxon>
        <taxon>Embryophyta</taxon>
        <taxon>Tracheophyta</taxon>
        <taxon>Spermatophyta</taxon>
        <taxon>Magnoliopsida</taxon>
        <taxon>eudicotyledons</taxon>
        <taxon>Gunneridae</taxon>
        <taxon>Pentapetalae</taxon>
        <taxon>asterids</taxon>
        <taxon>campanulids</taxon>
        <taxon>Asterales</taxon>
        <taxon>Asteraceae</taxon>
        <taxon>Cichorioideae</taxon>
        <taxon>Cichorieae</taxon>
        <taxon>Lactucinae</taxon>
        <taxon>Lactuca</taxon>
    </lineage>
</organism>
<dbReference type="PANTHER" id="PTHR11773:SF1">
    <property type="entry name" value="GLYCINE DEHYDROGENASE (DECARBOXYLATING), MITOCHONDRIAL"/>
    <property type="match status" value="1"/>
</dbReference>
<keyword evidence="2" id="KW-0560">Oxidoreductase</keyword>
<dbReference type="InterPro" id="IPR049315">
    <property type="entry name" value="GDC-P_N"/>
</dbReference>
<dbReference type="GO" id="GO:0016594">
    <property type="term" value="F:glycine binding"/>
    <property type="evidence" value="ECO:0007669"/>
    <property type="project" value="TreeGrafter"/>
</dbReference>
<dbReference type="Gene3D" id="3.40.640.10">
    <property type="entry name" value="Type I PLP-dependent aspartate aminotransferase-like (Major domain)"/>
    <property type="match status" value="1"/>
</dbReference>
<dbReference type="GO" id="GO:0030170">
    <property type="term" value="F:pyridoxal phosphate binding"/>
    <property type="evidence" value="ECO:0007669"/>
    <property type="project" value="TreeGrafter"/>
</dbReference>
<comment type="caution">
    <text evidence="4">The sequence shown here is derived from an EMBL/GenBank/DDBJ whole genome shotgun (WGS) entry which is preliminary data.</text>
</comment>
<dbReference type="FunFam" id="3.40.640.10:FF:000199">
    <property type="entry name" value="Glycine dehydrogenase [decarboxylating], mitochondrial"/>
    <property type="match status" value="1"/>
</dbReference>
<dbReference type="GO" id="GO:0048046">
    <property type="term" value="C:apoplast"/>
    <property type="evidence" value="ECO:0007669"/>
    <property type="project" value="TreeGrafter"/>
</dbReference>
<keyword evidence="5" id="KW-1185">Reference proteome</keyword>
<accession>A0AAU9MXG8</accession>
<dbReference type="EMBL" id="CAKMRJ010003334">
    <property type="protein sequence ID" value="CAH1431337.1"/>
    <property type="molecule type" value="Genomic_DNA"/>
</dbReference>
<dbReference type="InterPro" id="IPR015424">
    <property type="entry name" value="PyrdxlP-dep_Trfase"/>
</dbReference>
<evidence type="ECO:0000313" key="5">
    <source>
        <dbReference type="Proteomes" id="UP001157418"/>
    </source>
</evidence>